<dbReference type="Proteomes" id="UP001595593">
    <property type="component" value="Unassembled WGS sequence"/>
</dbReference>
<evidence type="ECO:0000313" key="3">
    <source>
        <dbReference type="Proteomes" id="UP001595593"/>
    </source>
</evidence>
<keyword evidence="3" id="KW-1185">Reference proteome</keyword>
<dbReference type="InterPro" id="IPR035437">
    <property type="entry name" value="SNase_OB-fold_sf"/>
</dbReference>
<accession>A0ABV7FTD8</accession>
<evidence type="ECO:0000313" key="2">
    <source>
        <dbReference type="EMBL" id="MFC3123619.1"/>
    </source>
</evidence>
<dbReference type="SUPFAM" id="SSF50199">
    <property type="entry name" value="Staphylococcal nuclease"/>
    <property type="match status" value="1"/>
</dbReference>
<proteinExistence type="predicted"/>
<dbReference type="PANTHER" id="PTHR12302">
    <property type="entry name" value="EBNA2 BINDING PROTEIN P100"/>
    <property type="match status" value="1"/>
</dbReference>
<dbReference type="RefSeq" id="WP_379592678.1">
    <property type="nucleotide sequence ID" value="NZ_JBHRTN010000003.1"/>
</dbReference>
<evidence type="ECO:0000259" key="1">
    <source>
        <dbReference type="PROSITE" id="PS50830"/>
    </source>
</evidence>
<reference evidence="3" key="1">
    <citation type="journal article" date="2019" name="Int. J. Syst. Evol. Microbiol.">
        <title>The Global Catalogue of Microorganisms (GCM) 10K type strain sequencing project: providing services to taxonomists for standard genome sequencing and annotation.</title>
        <authorList>
            <consortium name="The Broad Institute Genomics Platform"/>
            <consortium name="The Broad Institute Genome Sequencing Center for Infectious Disease"/>
            <person name="Wu L."/>
            <person name="Ma J."/>
        </authorList>
    </citation>
    <scope>NUCLEOTIDE SEQUENCE [LARGE SCALE GENOMIC DNA]</scope>
    <source>
        <strain evidence="3">KCTC 52094</strain>
    </source>
</reference>
<feature type="domain" description="TNase-like" evidence="1">
    <location>
        <begin position="49"/>
        <end position="179"/>
    </location>
</feature>
<dbReference type="InterPro" id="IPR016071">
    <property type="entry name" value="Staphylococal_nuclease_OB-fold"/>
</dbReference>
<dbReference type="Pfam" id="PF00565">
    <property type="entry name" value="SNase"/>
    <property type="match status" value="1"/>
</dbReference>
<name>A0ABV7FTD8_9PROT</name>
<dbReference type="Gene3D" id="2.40.50.90">
    <property type="match status" value="1"/>
</dbReference>
<gene>
    <name evidence="2" type="ORF">ACFOD4_00985</name>
</gene>
<sequence>MNRKAWLAAAIAAIGLLGAEQVTQGDLLRLVRNLFRAVEQEQRRLPNTDEDFSGLARVLDGDTFDVGGVRVRMQGIDALETEQSCNRRQGGRFACGEEATRALTELIGGRPVTCEPDGSQTYGRVVANCFVPRQGGGRVDLSEGMVRSGFAFDCPRFSNGRYAGVEAEARAAGRGAWAGRFQYPWSFRDRAGACGR</sequence>
<dbReference type="PROSITE" id="PS50830">
    <property type="entry name" value="TNASE_3"/>
    <property type="match status" value="1"/>
</dbReference>
<protein>
    <submittedName>
        <fullName evidence="2">Thermonuclease family protein</fullName>
    </submittedName>
</protein>
<dbReference type="PANTHER" id="PTHR12302:SF26">
    <property type="entry name" value="BLR1266 PROTEIN"/>
    <property type="match status" value="1"/>
</dbReference>
<organism evidence="2 3">
    <name type="scientific">Teichococcus globiformis</name>
    <dbReference type="NCBI Taxonomy" id="2307229"/>
    <lineage>
        <taxon>Bacteria</taxon>
        <taxon>Pseudomonadati</taxon>
        <taxon>Pseudomonadota</taxon>
        <taxon>Alphaproteobacteria</taxon>
        <taxon>Acetobacterales</taxon>
        <taxon>Roseomonadaceae</taxon>
        <taxon>Roseomonas</taxon>
    </lineage>
</organism>
<dbReference type="EMBL" id="JBHRTN010000003">
    <property type="protein sequence ID" value="MFC3123619.1"/>
    <property type="molecule type" value="Genomic_DNA"/>
</dbReference>
<dbReference type="SMART" id="SM00318">
    <property type="entry name" value="SNc"/>
    <property type="match status" value="1"/>
</dbReference>
<comment type="caution">
    <text evidence="2">The sequence shown here is derived from an EMBL/GenBank/DDBJ whole genome shotgun (WGS) entry which is preliminary data.</text>
</comment>